<dbReference type="Proteomes" id="UP000472372">
    <property type="component" value="Chromosome 9"/>
</dbReference>
<accession>A0A6S6WE87</accession>
<dbReference type="EMBL" id="HG992985">
    <property type="protein sequence ID" value="CAE7208609.1"/>
    <property type="molecule type" value="Genomic_DNA"/>
</dbReference>
<dbReference type="AlphaFoldDB" id="A0A6S6WE87"/>
<proteinExistence type="predicted"/>
<gene>
    <name evidence="1" type="ORF">PTTW11_09869</name>
</gene>
<sequence>MYFKYLFAMLATIMTTASAVSISARSGSNDLCQNYNNCRLWGQNNCGVPNGGADCSHDNPTPEGYGHCYCT</sequence>
<evidence type="ECO:0000313" key="2">
    <source>
        <dbReference type="Proteomes" id="UP000472372"/>
    </source>
</evidence>
<reference evidence="1" key="1">
    <citation type="submission" date="2021-02" db="EMBL/GenBank/DDBJ databases">
        <authorList>
            <person name="Syme A R."/>
            <person name="Syme A R."/>
            <person name="Moolhuijzen P."/>
        </authorList>
    </citation>
    <scope>NUCLEOTIDE SEQUENCE</scope>
    <source>
        <strain evidence="1">W1-1</strain>
    </source>
</reference>
<name>A0A6S6WE87_9PLEO</name>
<organism evidence="1 2">
    <name type="scientific">Pyrenophora teres f. teres</name>
    <dbReference type="NCBI Taxonomy" id="97479"/>
    <lineage>
        <taxon>Eukaryota</taxon>
        <taxon>Fungi</taxon>
        <taxon>Dikarya</taxon>
        <taxon>Ascomycota</taxon>
        <taxon>Pezizomycotina</taxon>
        <taxon>Dothideomycetes</taxon>
        <taxon>Pleosporomycetidae</taxon>
        <taxon>Pleosporales</taxon>
        <taxon>Pleosporineae</taxon>
        <taxon>Pleosporaceae</taxon>
        <taxon>Pyrenophora</taxon>
    </lineage>
</organism>
<evidence type="ECO:0000313" key="1">
    <source>
        <dbReference type="EMBL" id="CAE7208609.1"/>
    </source>
</evidence>
<protein>
    <submittedName>
        <fullName evidence="1">Uncharacterized protein</fullName>
    </submittedName>
</protein>